<dbReference type="EMBL" id="KU963248">
    <property type="protein sequence ID" value="AMS02715.1"/>
    <property type="molecule type" value="Genomic_DNA"/>
</dbReference>
<protein>
    <submittedName>
        <fullName evidence="1">Uncharacterized protein</fullName>
    </submittedName>
</protein>
<proteinExistence type="predicted"/>
<accession>A0A142K9D2</accession>
<dbReference type="Proteomes" id="UP000201371">
    <property type="component" value="Segment"/>
</dbReference>
<reference evidence="2" key="1">
    <citation type="submission" date="2016-03" db="EMBL/GenBank/DDBJ databases">
        <authorList>
            <person name="Ploux O."/>
        </authorList>
    </citation>
    <scope>NUCLEOTIDE SEQUENCE [LARGE SCALE GENOMIC DNA]</scope>
</reference>
<dbReference type="KEGG" id="vg:29125133"/>
<name>A0A142K9D2_9CAUD</name>
<gene>
    <name evidence="1" type="primary">171</name>
    <name evidence="1" type="ORF">SEA_YVONNETASTIC_171</name>
</gene>
<sequence length="94" mass="10231">MSTDALADNSTEELVVPEVSCEGYLPDGETPCPHVATHWAKGHKPCGDIAFLCAAHLELAKAYFAHYTSDPNWLCETCLVSYASMNPPLDYGKL</sequence>
<evidence type="ECO:0000313" key="2">
    <source>
        <dbReference type="Proteomes" id="UP000201371"/>
    </source>
</evidence>
<evidence type="ECO:0000313" key="1">
    <source>
        <dbReference type="EMBL" id="AMS02715.1"/>
    </source>
</evidence>
<dbReference type="GeneID" id="29125133"/>
<organism evidence="1 2">
    <name type="scientific">Gordonia phage Yvonnetastic</name>
    <dbReference type="NCBI Taxonomy" id="1821566"/>
    <lineage>
        <taxon>Viruses</taxon>
        <taxon>Duplodnaviria</taxon>
        <taxon>Heunggongvirae</taxon>
        <taxon>Uroviricota</taxon>
        <taxon>Caudoviricetes</taxon>
        <taxon>Yvonnevirus</taxon>
        <taxon>Yvonnevirus yvonnetastic</taxon>
        <taxon>Gordonia virus Yvonnetastic</taxon>
    </lineage>
</organism>
<dbReference type="RefSeq" id="YP_009301225.1">
    <property type="nucleotide sequence ID" value="NC_031230.1"/>
</dbReference>
<keyword evidence="2" id="KW-1185">Reference proteome</keyword>